<accession>A0A3S0Q107</accession>
<evidence type="ECO:0000259" key="1">
    <source>
        <dbReference type="Pfam" id="PF08521"/>
    </source>
</evidence>
<sequence length="146" mass="16491">MGNLLLSRQINSTFDAMLLNAAERVERRVYPSMASCASTLHYFSISTARRGEGKIFYRIRDAQGKMLAGFRRLEGPPTPVEELVFYDTRYAGNALRAVAITFCSALDPAQHHRGDRRGIDRNASGSDQRLLLTLSAWWWPEDLIAK</sequence>
<evidence type="ECO:0000313" key="2">
    <source>
        <dbReference type="EMBL" id="RUA22259.1"/>
    </source>
</evidence>
<protein>
    <recommendedName>
        <fullName evidence="1">Two-component sensor kinase N-terminal domain-containing protein</fullName>
    </recommendedName>
</protein>
<name>A0A3S0Q107_9GAMM</name>
<reference evidence="2" key="1">
    <citation type="submission" date="2018-12" db="EMBL/GenBank/DDBJ databases">
        <authorList>
            <person name="Jadhav K."/>
            <person name="Kushwaha B."/>
            <person name="Jadhav I."/>
        </authorList>
    </citation>
    <scope>NUCLEOTIDE SEQUENCE [LARGE SCALE GENOMIC DNA]</scope>
    <source>
        <strain evidence="2">SBS 10</strain>
    </source>
</reference>
<proteinExistence type="predicted"/>
<dbReference type="InterPro" id="IPR013727">
    <property type="entry name" value="2CSK_N"/>
</dbReference>
<gene>
    <name evidence="2" type="ORF">DSL92_06670</name>
</gene>
<comment type="caution">
    <text evidence="2">The sequence shown here is derived from an EMBL/GenBank/DDBJ whole genome shotgun (WGS) entry which is preliminary data.</text>
</comment>
<dbReference type="Pfam" id="PF08521">
    <property type="entry name" value="2CSK_N"/>
    <property type="match status" value="1"/>
</dbReference>
<organism evidence="2">
    <name type="scientific">Billgrantia gudaonensis</name>
    <dbReference type="NCBI Taxonomy" id="376427"/>
    <lineage>
        <taxon>Bacteria</taxon>
        <taxon>Pseudomonadati</taxon>
        <taxon>Pseudomonadota</taxon>
        <taxon>Gammaproteobacteria</taxon>
        <taxon>Oceanospirillales</taxon>
        <taxon>Halomonadaceae</taxon>
        <taxon>Billgrantia</taxon>
    </lineage>
</organism>
<dbReference type="AlphaFoldDB" id="A0A3S0Q107"/>
<dbReference type="EMBL" id="RXHI01000020">
    <property type="protein sequence ID" value="RUA22259.1"/>
    <property type="molecule type" value="Genomic_DNA"/>
</dbReference>
<feature type="domain" description="Two-component sensor kinase N-terminal" evidence="1">
    <location>
        <begin position="8"/>
        <end position="101"/>
    </location>
</feature>